<protein>
    <recommendedName>
        <fullName evidence="2">Glycoside hydrolase family 44 catalytic domain-containing protein</fullName>
    </recommendedName>
</protein>
<keyword evidence="4" id="KW-1185">Reference proteome</keyword>
<evidence type="ECO:0000256" key="1">
    <source>
        <dbReference type="SAM" id="SignalP"/>
    </source>
</evidence>
<proteinExistence type="predicted"/>
<evidence type="ECO:0000313" key="4">
    <source>
        <dbReference type="Proteomes" id="UP000326837"/>
    </source>
</evidence>
<dbReference type="InterPro" id="IPR013780">
    <property type="entry name" value="Glyco_hydro_b"/>
</dbReference>
<organism evidence="3 4">
    <name type="scientific">Lacipirellula parvula</name>
    <dbReference type="NCBI Taxonomy" id="2650471"/>
    <lineage>
        <taxon>Bacteria</taxon>
        <taxon>Pseudomonadati</taxon>
        <taxon>Planctomycetota</taxon>
        <taxon>Planctomycetia</taxon>
        <taxon>Pirellulales</taxon>
        <taxon>Lacipirellulaceae</taxon>
        <taxon>Lacipirellula</taxon>
    </lineage>
</organism>
<dbReference type="Gene3D" id="2.60.40.1180">
    <property type="entry name" value="Golgi alpha-mannosidase II"/>
    <property type="match status" value="1"/>
</dbReference>
<reference evidence="4" key="1">
    <citation type="submission" date="2019-10" db="EMBL/GenBank/DDBJ databases">
        <title>Lacipirellula parvula gen. nov., sp. nov., representing a lineage of planctomycetes widespread in freshwater anoxic habitats, and description of the family Lacipirellulaceae.</title>
        <authorList>
            <person name="Dedysh S.N."/>
            <person name="Kulichevskaya I.S."/>
            <person name="Beletsky A.V."/>
            <person name="Rakitin A.L."/>
            <person name="Mardanov A.V."/>
            <person name="Ivanova A.A."/>
            <person name="Saltykova V.X."/>
            <person name="Rijpstra W.I.C."/>
            <person name="Sinninghe Damste J.S."/>
            <person name="Ravin N.V."/>
        </authorList>
    </citation>
    <scope>NUCLEOTIDE SEQUENCE [LARGE SCALE GENOMIC DNA]</scope>
    <source>
        <strain evidence="4">PX69</strain>
    </source>
</reference>
<name>A0A5K7XNF7_9BACT</name>
<dbReference type="Pfam" id="PF12891">
    <property type="entry name" value="Glyco_hydro_44"/>
    <property type="match status" value="1"/>
</dbReference>
<dbReference type="AlphaFoldDB" id="A0A5K7XNF7"/>
<evidence type="ECO:0000259" key="2">
    <source>
        <dbReference type="Pfam" id="PF12891"/>
    </source>
</evidence>
<gene>
    <name evidence="3" type="ORF">PLANPX_4291</name>
</gene>
<sequence length="658" mass="70189">MTFNAWRGLLAIGALQAALSLSSTPARAITPDNPGAADVRLTVNSLAKPARPISPYIYGMNFFAGSSLSNPVTLDRLGGNRWTGYNWETNASNAGSDWYHQSDNFLTNGQSNTAPGFAVLGSLQSAAAHDRALIVTVPTAGYAAADASGQTVTEAQAAPSSRWKEVVAQKTTKYPGASLSLTPNKTDGYVFTDEFVNWVEKTKQPGQEVFYSLDNEPGLWNSTHARLHPSQPTFAELRDKTIAHAAAIKNVNPNAKVFGGVGYGWQDFVQLQDAGDRVTSPSHPGGDESGELHFYEWLLKETAAAEAAQGRKLMDVLDFHWYPEATGGGVRIVENNNSPAVVAARVQAPRSLWDPTYVETSWISQWGTWSGSPGNPGPIKLLPRVQRDINDFNPGTRIGITEYNYGGTNHISGGIAQADALGVFGVQDVFAATFWSLHGDSQSQYAAGAFNMYLNYDGNGGSFGDESITAATSSLDQSAVYASLDSEDPNRMVLVAINRTAAAKTTALEVTHDQRFDLAEVYQLTSASATPQRVADIPIELVNAFLYTMPAYSVSTIVLRSGADGDFNLDGVVDGDDLSVWKTGYGTPSGATFRDGDNDRDGDVDGDDFLAWQQAASGSGSTTVQAAVPEPSCVALSLIALGMLSQRGRKPAARAATR</sequence>
<dbReference type="KEGG" id="lpav:PLANPX_4291"/>
<dbReference type="InterPro" id="IPR024745">
    <property type="entry name" value="GH44_cat"/>
</dbReference>
<dbReference type="InterPro" id="IPR017853">
    <property type="entry name" value="GH"/>
</dbReference>
<dbReference type="Gene3D" id="3.20.20.80">
    <property type="entry name" value="Glycosidases"/>
    <property type="match status" value="1"/>
</dbReference>
<dbReference type="Proteomes" id="UP000326837">
    <property type="component" value="Chromosome"/>
</dbReference>
<feature type="signal peptide" evidence="1">
    <location>
        <begin position="1"/>
        <end position="28"/>
    </location>
</feature>
<dbReference type="RefSeq" id="WP_172992172.1">
    <property type="nucleotide sequence ID" value="NZ_AP021861.1"/>
</dbReference>
<feature type="chain" id="PRO_5024885677" description="Glycoside hydrolase family 44 catalytic domain-containing protein" evidence="1">
    <location>
        <begin position="29"/>
        <end position="658"/>
    </location>
</feature>
<evidence type="ECO:0000313" key="3">
    <source>
        <dbReference type="EMBL" id="BBO34679.1"/>
    </source>
</evidence>
<dbReference type="InterPro" id="IPR018247">
    <property type="entry name" value="EF_Hand_1_Ca_BS"/>
</dbReference>
<dbReference type="PROSITE" id="PS00018">
    <property type="entry name" value="EF_HAND_1"/>
    <property type="match status" value="1"/>
</dbReference>
<keyword evidence="1" id="KW-0732">Signal</keyword>
<feature type="domain" description="Glycoside hydrolase family 44 catalytic" evidence="2">
    <location>
        <begin position="91"/>
        <end position="325"/>
    </location>
</feature>
<dbReference type="SUPFAM" id="SSF51445">
    <property type="entry name" value="(Trans)glycosidases"/>
    <property type="match status" value="1"/>
</dbReference>
<dbReference type="EMBL" id="AP021861">
    <property type="protein sequence ID" value="BBO34679.1"/>
    <property type="molecule type" value="Genomic_DNA"/>
</dbReference>
<accession>A0A5K7XNF7</accession>